<dbReference type="AlphaFoldDB" id="A0A4S8HZJ3"/>
<reference evidence="1 2" key="1">
    <citation type="submission" date="2019-04" db="EMBL/GenBank/DDBJ databases">
        <title>Niastella caeni sp. nov., isolated from activated sludge.</title>
        <authorList>
            <person name="Sheng M."/>
        </authorList>
    </citation>
    <scope>NUCLEOTIDE SEQUENCE [LARGE SCALE GENOMIC DNA]</scope>
    <source>
        <strain evidence="1 2">HX-2-15</strain>
    </source>
</reference>
<dbReference type="Gene3D" id="3.40.30.10">
    <property type="entry name" value="Glutaredoxin"/>
    <property type="match status" value="1"/>
</dbReference>
<dbReference type="InterPro" id="IPR036249">
    <property type="entry name" value="Thioredoxin-like_sf"/>
</dbReference>
<name>A0A4S8HZJ3_9BACT</name>
<evidence type="ECO:0008006" key="3">
    <source>
        <dbReference type="Google" id="ProtNLM"/>
    </source>
</evidence>
<dbReference type="RefSeq" id="WP_136577736.1">
    <property type="nucleotide sequence ID" value="NZ_STFF01000003.1"/>
</dbReference>
<dbReference type="EMBL" id="STFF01000003">
    <property type="protein sequence ID" value="THU39604.1"/>
    <property type="molecule type" value="Genomic_DNA"/>
</dbReference>
<dbReference type="SUPFAM" id="SSF52833">
    <property type="entry name" value="Thioredoxin-like"/>
    <property type="match status" value="1"/>
</dbReference>
<sequence>MKISILIFGLFCLCACFGKRPTLDTGHEGKPIPSLKLLMLDSTTMIDTKTWRSGKPIVLIDISPYCPFCRAMTQKIIDENKYLSDIQFIMLSSFPLNDLKNYNTEYKLEGYSNITVARDYDASFAHYFGSPGVPCLAIYSKDRLLKQVLIGKVNASLIKDIALE</sequence>
<evidence type="ECO:0000313" key="1">
    <source>
        <dbReference type="EMBL" id="THU39604.1"/>
    </source>
</evidence>
<accession>A0A4S8HZJ3</accession>
<proteinExistence type="predicted"/>
<dbReference type="OrthoDB" id="662072at2"/>
<gene>
    <name evidence="1" type="ORF">FAM09_13975</name>
</gene>
<protein>
    <recommendedName>
        <fullName evidence="3">Redoxin domain-containing protein</fullName>
    </recommendedName>
</protein>
<comment type="caution">
    <text evidence="1">The sequence shown here is derived from an EMBL/GenBank/DDBJ whole genome shotgun (WGS) entry which is preliminary data.</text>
</comment>
<organism evidence="1 2">
    <name type="scientific">Niastella caeni</name>
    <dbReference type="NCBI Taxonomy" id="2569763"/>
    <lineage>
        <taxon>Bacteria</taxon>
        <taxon>Pseudomonadati</taxon>
        <taxon>Bacteroidota</taxon>
        <taxon>Chitinophagia</taxon>
        <taxon>Chitinophagales</taxon>
        <taxon>Chitinophagaceae</taxon>
        <taxon>Niastella</taxon>
    </lineage>
</organism>
<keyword evidence="2" id="KW-1185">Reference proteome</keyword>
<dbReference type="Proteomes" id="UP000306918">
    <property type="component" value="Unassembled WGS sequence"/>
</dbReference>
<evidence type="ECO:0000313" key="2">
    <source>
        <dbReference type="Proteomes" id="UP000306918"/>
    </source>
</evidence>